<dbReference type="GO" id="GO:0005737">
    <property type="term" value="C:cytoplasm"/>
    <property type="evidence" value="ECO:0007669"/>
    <property type="project" value="TreeGrafter"/>
</dbReference>
<keyword evidence="2" id="KW-0346">Stress response</keyword>
<dbReference type="GO" id="GO:0019172">
    <property type="term" value="F:glyoxalase III activity"/>
    <property type="evidence" value="ECO:0007669"/>
    <property type="project" value="UniProtKB-EC"/>
</dbReference>
<dbReference type="EMBL" id="KN832886">
    <property type="protein sequence ID" value="KIM95746.1"/>
    <property type="molecule type" value="Genomic_DNA"/>
</dbReference>
<evidence type="ECO:0000256" key="4">
    <source>
        <dbReference type="ARBA" id="ARBA00038493"/>
    </source>
</evidence>
<evidence type="ECO:0000259" key="6">
    <source>
        <dbReference type="Pfam" id="PF01965"/>
    </source>
</evidence>
<evidence type="ECO:0000256" key="3">
    <source>
        <dbReference type="ARBA" id="ARBA00023239"/>
    </source>
</evidence>
<gene>
    <name evidence="7" type="ORF">OIDMADRAFT_59526</name>
</gene>
<proteinExistence type="inferred from homology"/>
<dbReference type="Proteomes" id="UP000054321">
    <property type="component" value="Unassembled WGS sequence"/>
</dbReference>
<reference evidence="8" key="2">
    <citation type="submission" date="2015-01" db="EMBL/GenBank/DDBJ databases">
        <title>Evolutionary Origins and Diversification of the Mycorrhizal Mutualists.</title>
        <authorList>
            <consortium name="DOE Joint Genome Institute"/>
            <consortium name="Mycorrhizal Genomics Consortium"/>
            <person name="Kohler A."/>
            <person name="Kuo A."/>
            <person name="Nagy L.G."/>
            <person name="Floudas D."/>
            <person name="Copeland A."/>
            <person name="Barry K.W."/>
            <person name="Cichocki N."/>
            <person name="Veneault-Fourrey C."/>
            <person name="LaButti K."/>
            <person name="Lindquist E.A."/>
            <person name="Lipzen A."/>
            <person name="Lundell T."/>
            <person name="Morin E."/>
            <person name="Murat C."/>
            <person name="Riley R."/>
            <person name="Ohm R."/>
            <person name="Sun H."/>
            <person name="Tunlid A."/>
            <person name="Henrissat B."/>
            <person name="Grigoriev I.V."/>
            <person name="Hibbett D.S."/>
            <person name="Martin F."/>
        </authorList>
    </citation>
    <scope>NUCLEOTIDE SEQUENCE [LARGE SCALE GENOMIC DNA]</scope>
    <source>
        <strain evidence="8">Zn</strain>
    </source>
</reference>
<dbReference type="InParanoid" id="A0A0C3GZS5"/>
<reference evidence="7 8" key="1">
    <citation type="submission" date="2014-04" db="EMBL/GenBank/DDBJ databases">
        <authorList>
            <consortium name="DOE Joint Genome Institute"/>
            <person name="Kuo A."/>
            <person name="Martino E."/>
            <person name="Perotto S."/>
            <person name="Kohler A."/>
            <person name="Nagy L.G."/>
            <person name="Floudas D."/>
            <person name="Copeland A."/>
            <person name="Barry K.W."/>
            <person name="Cichocki N."/>
            <person name="Veneault-Fourrey C."/>
            <person name="LaButti K."/>
            <person name="Lindquist E.A."/>
            <person name="Lipzen A."/>
            <person name="Lundell T."/>
            <person name="Morin E."/>
            <person name="Murat C."/>
            <person name="Sun H."/>
            <person name="Tunlid A."/>
            <person name="Henrissat B."/>
            <person name="Grigoriev I.V."/>
            <person name="Hibbett D.S."/>
            <person name="Martin F."/>
            <person name="Nordberg H.P."/>
            <person name="Cantor M.N."/>
            <person name="Hua S.X."/>
        </authorList>
    </citation>
    <scope>NUCLEOTIDE SEQUENCE [LARGE SCALE GENOMIC DNA]</scope>
    <source>
        <strain evidence="7 8">Zn</strain>
    </source>
</reference>
<dbReference type="Gene3D" id="3.40.50.880">
    <property type="match status" value="1"/>
</dbReference>
<protein>
    <recommendedName>
        <fullName evidence="1">D-lactate dehydratase</fullName>
        <ecNumber evidence="1">4.2.1.130</ecNumber>
    </recommendedName>
</protein>
<evidence type="ECO:0000256" key="2">
    <source>
        <dbReference type="ARBA" id="ARBA00023016"/>
    </source>
</evidence>
<dbReference type="FunCoup" id="A0A0C3GZS5">
    <property type="interactions" value="104"/>
</dbReference>
<dbReference type="CDD" id="cd03141">
    <property type="entry name" value="GATase1_Hsp31_like"/>
    <property type="match status" value="1"/>
</dbReference>
<keyword evidence="3" id="KW-0456">Lyase</keyword>
<dbReference type="InterPro" id="IPR050325">
    <property type="entry name" value="Prot/Nucl_acid_deglycase"/>
</dbReference>
<evidence type="ECO:0000313" key="7">
    <source>
        <dbReference type="EMBL" id="KIM95746.1"/>
    </source>
</evidence>
<dbReference type="AlphaFoldDB" id="A0A0C3GZS5"/>
<dbReference type="PANTHER" id="PTHR48094">
    <property type="entry name" value="PROTEIN/NUCLEIC ACID DEGLYCASE DJ-1-RELATED"/>
    <property type="match status" value="1"/>
</dbReference>
<accession>A0A0C3GZS5</accession>
<organism evidence="7 8">
    <name type="scientific">Oidiodendron maius (strain Zn)</name>
    <dbReference type="NCBI Taxonomy" id="913774"/>
    <lineage>
        <taxon>Eukaryota</taxon>
        <taxon>Fungi</taxon>
        <taxon>Dikarya</taxon>
        <taxon>Ascomycota</taxon>
        <taxon>Pezizomycotina</taxon>
        <taxon>Leotiomycetes</taxon>
        <taxon>Leotiomycetes incertae sedis</taxon>
        <taxon>Myxotrichaceae</taxon>
        <taxon>Oidiodendron</taxon>
    </lineage>
</organism>
<dbReference type="GO" id="GO:0019243">
    <property type="term" value="P:methylglyoxal catabolic process to D-lactate via S-lactoyl-glutathione"/>
    <property type="evidence" value="ECO:0007669"/>
    <property type="project" value="TreeGrafter"/>
</dbReference>
<evidence type="ECO:0000313" key="8">
    <source>
        <dbReference type="Proteomes" id="UP000054321"/>
    </source>
</evidence>
<dbReference type="InterPro" id="IPR002818">
    <property type="entry name" value="DJ-1/PfpI"/>
</dbReference>
<dbReference type="STRING" id="913774.A0A0C3GZS5"/>
<dbReference type="OrthoDB" id="543156at2759"/>
<keyword evidence="8" id="KW-1185">Reference proteome</keyword>
<dbReference type="InterPro" id="IPR029062">
    <property type="entry name" value="Class_I_gatase-like"/>
</dbReference>
<evidence type="ECO:0000256" key="1">
    <source>
        <dbReference type="ARBA" id="ARBA00013134"/>
    </source>
</evidence>
<evidence type="ECO:0000256" key="5">
    <source>
        <dbReference type="ARBA" id="ARBA00048082"/>
    </source>
</evidence>
<feature type="domain" description="DJ-1/PfpI" evidence="6">
    <location>
        <begin position="93"/>
        <end position="228"/>
    </location>
</feature>
<dbReference type="SUPFAM" id="SSF52317">
    <property type="entry name" value="Class I glutamine amidotransferase-like"/>
    <property type="match status" value="1"/>
</dbReference>
<sequence length="232" mass="24154">MTLPKILAVLTSTGTLGDSGMPTGWYLPEFAHPYNILAPHAEIVVASPAGGAAPLDPSSVEAFKSDPQCVGFLNTQTALWKNTQKLSDFLGRAGEFHAIYFVGGHGPMFDLATSSVSHQLVNEFWSAGKVVSAVCHGSAALAFIRTANGTSLLAGSEVTGFSNAEEDAIQLGEAVPFKLEDKLSKASGGHYVKADSLWGVKIAVARDGRLITGQNPASAAAVGEAILKSIRS</sequence>
<comment type="catalytic activity">
    <reaction evidence="5">
        <text>methylglyoxal + H2O = (R)-lactate + H(+)</text>
        <dbReference type="Rhea" id="RHEA:27754"/>
        <dbReference type="ChEBI" id="CHEBI:15377"/>
        <dbReference type="ChEBI" id="CHEBI:15378"/>
        <dbReference type="ChEBI" id="CHEBI:16004"/>
        <dbReference type="ChEBI" id="CHEBI:17158"/>
        <dbReference type="EC" id="4.2.1.130"/>
    </reaction>
</comment>
<dbReference type="PANTHER" id="PTHR48094:SF11">
    <property type="entry name" value="GLUTATHIONE-INDEPENDENT GLYOXALASE HSP31-RELATED"/>
    <property type="match status" value="1"/>
</dbReference>
<dbReference type="EC" id="4.2.1.130" evidence="1"/>
<name>A0A0C3GZS5_OIDMZ</name>
<comment type="similarity">
    <text evidence="4">Belongs to the peptidase C56 family. HSP31-like subfamily.</text>
</comment>
<dbReference type="Pfam" id="PF01965">
    <property type="entry name" value="DJ-1_PfpI"/>
    <property type="match status" value="1"/>
</dbReference>
<dbReference type="HOGENOM" id="CLU_070319_2_0_1"/>